<evidence type="ECO:0000313" key="2">
    <source>
        <dbReference type="EMBL" id="OBZ73486.1"/>
    </source>
</evidence>
<name>A0A1C7MAU8_GRIFR</name>
<feature type="region of interest" description="Disordered" evidence="1">
    <location>
        <begin position="148"/>
        <end position="167"/>
    </location>
</feature>
<comment type="caution">
    <text evidence="2">The sequence shown here is derived from an EMBL/GenBank/DDBJ whole genome shotgun (WGS) entry which is preliminary data.</text>
</comment>
<accession>A0A1C7MAU8</accession>
<organism evidence="2 3">
    <name type="scientific">Grifola frondosa</name>
    <name type="common">Maitake</name>
    <name type="synonym">Polyporus frondosus</name>
    <dbReference type="NCBI Taxonomy" id="5627"/>
    <lineage>
        <taxon>Eukaryota</taxon>
        <taxon>Fungi</taxon>
        <taxon>Dikarya</taxon>
        <taxon>Basidiomycota</taxon>
        <taxon>Agaricomycotina</taxon>
        <taxon>Agaricomycetes</taxon>
        <taxon>Polyporales</taxon>
        <taxon>Grifolaceae</taxon>
        <taxon>Grifola</taxon>
    </lineage>
</organism>
<dbReference type="Proteomes" id="UP000092993">
    <property type="component" value="Unassembled WGS sequence"/>
</dbReference>
<dbReference type="EMBL" id="LUGG01000006">
    <property type="protein sequence ID" value="OBZ73486.1"/>
    <property type="molecule type" value="Genomic_DNA"/>
</dbReference>
<feature type="region of interest" description="Disordered" evidence="1">
    <location>
        <begin position="67"/>
        <end position="94"/>
    </location>
</feature>
<keyword evidence="3" id="KW-1185">Reference proteome</keyword>
<protein>
    <submittedName>
        <fullName evidence="2">Uncharacterized protein</fullName>
    </submittedName>
</protein>
<reference evidence="2 3" key="1">
    <citation type="submission" date="2016-03" db="EMBL/GenBank/DDBJ databases">
        <title>Whole genome sequencing of Grifola frondosa 9006-11.</title>
        <authorList>
            <person name="Min B."/>
            <person name="Park H."/>
            <person name="Kim J.-G."/>
            <person name="Cho H."/>
            <person name="Oh Y.-L."/>
            <person name="Kong W.-S."/>
            <person name="Choi I.-G."/>
        </authorList>
    </citation>
    <scope>NUCLEOTIDE SEQUENCE [LARGE SCALE GENOMIC DNA]</scope>
    <source>
        <strain evidence="2 3">9006-11</strain>
    </source>
</reference>
<proteinExistence type="predicted"/>
<evidence type="ECO:0000256" key="1">
    <source>
        <dbReference type="SAM" id="MobiDB-lite"/>
    </source>
</evidence>
<gene>
    <name evidence="2" type="ORF">A0H81_06158</name>
</gene>
<evidence type="ECO:0000313" key="3">
    <source>
        <dbReference type="Proteomes" id="UP000092993"/>
    </source>
</evidence>
<sequence length="223" mass="24520">MHGVFETCPTGRFRARVIWAVKLDSCGSKAGGCSKAPRNTCRAGVEERWYPFYRCWVPGCDQGADWGRAPRSRRGERSHDSGSVTHTGQQQQQQQLDTFLRNILHRDRGLGSQVPSSSSCQLLPAASCFPLPAASRHPFILPPPATLGHSASVSSPPPSPPHSLSDVPPSLCPYRVPHRASSTCGAVRDGQRARTTVPRPSPWFFREGDEAGRIRAQYKRTHI</sequence>
<dbReference type="AlphaFoldDB" id="A0A1C7MAU8"/>